<evidence type="ECO:0000313" key="2">
    <source>
        <dbReference type="Proteomes" id="UP000789706"/>
    </source>
</evidence>
<name>A0A9N9DTK0_9GLOM</name>
<reference evidence="1" key="1">
    <citation type="submission" date="2021-06" db="EMBL/GenBank/DDBJ databases">
        <authorList>
            <person name="Kallberg Y."/>
            <person name="Tangrot J."/>
            <person name="Rosling A."/>
        </authorList>
    </citation>
    <scope>NUCLEOTIDE SEQUENCE</scope>
    <source>
        <strain evidence="1">AZ414A</strain>
    </source>
</reference>
<protein>
    <submittedName>
        <fullName evidence="1">10448_t:CDS:1</fullName>
    </submittedName>
</protein>
<organism evidence="1 2">
    <name type="scientific">Diversispora eburnea</name>
    <dbReference type="NCBI Taxonomy" id="1213867"/>
    <lineage>
        <taxon>Eukaryota</taxon>
        <taxon>Fungi</taxon>
        <taxon>Fungi incertae sedis</taxon>
        <taxon>Mucoromycota</taxon>
        <taxon>Glomeromycotina</taxon>
        <taxon>Glomeromycetes</taxon>
        <taxon>Diversisporales</taxon>
        <taxon>Diversisporaceae</taxon>
        <taxon>Diversispora</taxon>
    </lineage>
</organism>
<dbReference type="Proteomes" id="UP000789706">
    <property type="component" value="Unassembled WGS sequence"/>
</dbReference>
<dbReference type="SUPFAM" id="SSF56112">
    <property type="entry name" value="Protein kinase-like (PK-like)"/>
    <property type="match status" value="1"/>
</dbReference>
<dbReference type="AlphaFoldDB" id="A0A9N9DTK0"/>
<feature type="non-terminal residue" evidence="1">
    <location>
        <position position="1"/>
    </location>
</feature>
<accession>A0A9N9DTK0</accession>
<sequence length="93" mass="10835">LRNFSGHRVVALKELKNYKYNILEFIKAIKDITIDWFYSSCITGFFGISKNPSTQNHIIVMESCNNTIHSFLSDVFLKIGWESKAELLYQIIE</sequence>
<dbReference type="InterPro" id="IPR011009">
    <property type="entry name" value="Kinase-like_dom_sf"/>
</dbReference>
<dbReference type="EMBL" id="CAJVPK010006393">
    <property type="protein sequence ID" value="CAG8650468.1"/>
    <property type="molecule type" value="Genomic_DNA"/>
</dbReference>
<evidence type="ECO:0000313" key="1">
    <source>
        <dbReference type="EMBL" id="CAG8650468.1"/>
    </source>
</evidence>
<keyword evidence="2" id="KW-1185">Reference proteome</keyword>
<gene>
    <name evidence="1" type="ORF">DEBURN_LOCUS11442</name>
</gene>
<proteinExistence type="predicted"/>
<dbReference type="OrthoDB" id="2318560at2759"/>
<comment type="caution">
    <text evidence="1">The sequence shown here is derived from an EMBL/GenBank/DDBJ whole genome shotgun (WGS) entry which is preliminary data.</text>
</comment>
<feature type="non-terminal residue" evidence="1">
    <location>
        <position position="93"/>
    </location>
</feature>